<comment type="caution">
    <text evidence="1">The sequence shown here is derived from an EMBL/GenBank/DDBJ whole genome shotgun (WGS) entry which is preliminary data.</text>
</comment>
<evidence type="ECO:0000313" key="2">
    <source>
        <dbReference type="Proteomes" id="UP000006462"/>
    </source>
</evidence>
<dbReference type="EMBL" id="ADFP01000023">
    <property type="protein sequence ID" value="EFB91695.1"/>
    <property type="molecule type" value="Genomic_DNA"/>
</dbReference>
<proteinExistence type="predicted"/>
<reference evidence="1 2" key="1">
    <citation type="submission" date="2009-12" db="EMBL/GenBank/DDBJ databases">
        <authorList>
            <person name="Shrivastava S."/>
            <person name="Madupu R."/>
            <person name="Durkin A.S."/>
            <person name="Torralba M."/>
            <person name="Methe B."/>
            <person name="Sutton G.G."/>
            <person name="Strausberg R.L."/>
            <person name="Nelson K.E."/>
        </authorList>
    </citation>
    <scope>NUCLEOTIDE SEQUENCE [LARGE SCALE GENOMIC DNA]</scope>
    <source>
        <strain evidence="1 2">W5455</strain>
    </source>
</reference>
<sequence>MIRGDKNCPAFLACRKRRGSFLSPRRMMKEMAFVFGMAPSKNGRDAPLSGR</sequence>
<protein>
    <submittedName>
        <fullName evidence="1">Uncharacterized protein</fullName>
    </submittedName>
</protein>
<gene>
    <name evidence="1" type="ORF">HMPREF7215_1688</name>
</gene>
<name>A0ABP2HZ84_9BACT</name>
<evidence type="ECO:0000313" key="1">
    <source>
        <dbReference type="EMBL" id="EFB91695.1"/>
    </source>
</evidence>
<dbReference type="Proteomes" id="UP000006462">
    <property type="component" value="Unassembled WGS sequence"/>
</dbReference>
<keyword evidence="2" id="KW-1185">Reference proteome</keyword>
<organism evidence="1 2">
    <name type="scientific">Pyramidobacter piscolens W5455</name>
    <dbReference type="NCBI Taxonomy" id="352165"/>
    <lineage>
        <taxon>Bacteria</taxon>
        <taxon>Thermotogati</taxon>
        <taxon>Synergistota</taxon>
        <taxon>Synergistia</taxon>
        <taxon>Synergistales</taxon>
        <taxon>Dethiosulfovibrionaceae</taxon>
        <taxon>Pyramidobacter</taxon>
    </lineage>
</organism>
<accession>A0ABP2HZ84</accession>